<evidence type="ECO:0000313" key="2">
    <source>
        <dbReference type="Proteomes" id="UP000287872"/>
    </source>
</evidence>
<gene>
    <name evidence="1" type="ORF">Ctaglu_44140</name>
</gene>
<dbReference type="EMBL" id="BHYK01000041">
    <property type="protein sequence ID" value="GCD12791.1"/>
    <property type="molecule type" value="Genomic_DNA"/>
</dbReference>
<reference evidence="1 2" key="1">
    <citation type="submission" date="2018-11" db="EMBL/GenBank/DDBJ databases">
        <title>Genome sequencing and assembly of Clostridium tagluense strain A121.</title>
        <authorList>
            <person name="Murakami T."/>
            <person name="Segawa T."/>
            <person name="Shcherbakova V.A."/>
            <person name="Mori H."/>
            <person name="Yoshimura Y."/>
        </authorList>
    </citation>
    <scope>NUCLEOTIDE SEQUENCE [LARGE SCALE GENOMIC DNA]</scope>
    <source>
        <strain evidence="1 2">A121</strain>
    </source>
</reference>
<evidence type="ECO:0000313" key="1">
    <source>
        <dbReference type="EMBL" id="GCD12791.1"/>
    </source>
</evidence>
<sequence>MAHKKLDHYNPNYPYKKEDITIDKSNKSGYPMLEQVNNASLYPESIKDNIDMKDMNTAD</sequence>
<dbReference type="AlphaFoldDB" id="A0A401UTF3"/>
<keyword evidence="2" id="KW-1185">Reference proteome</keyword>
<dbReference type="RefSeq" id="WP_125005754.1">
    <property type="nucleotide sequence ID" value="NZ_BHYK01000041.1"/>
</dbReference>
<dbReference type="OrthoDB" id="1913402at2"/>
<accession>A0A401UTF3</accession>
<proteinExistence type="predicted"/>
<organism evidence="1 2">
    <name type="scientific">Clostridium tagluense</name>
    <dbReference type="NCBI Taxonomy" id="360422"/>
    <lineage>
        <taxon>Bacteria</taxon>
        <taxon>Bacillati</taxon>
        <taxon>Bacillota</taxon>
        <taxon>Clostridia</taxon>
        <taxon>Eubacteriales</taxon>
        <taxon>Clostridiaceae</taxon>
        <taxon>Clostridium</taxon>
    </lineage>
</organism>
<name>A0A401UTF3_9CLOT</name>
<protein>
    <submittedName>
        <fullName evidence="1">Uncharacterized protein</fullName>
    </submittedName>
</protein>
<dbReference type="Proteomes" id="UP000287872">
    <property type="component" value="Unassembled WGS sequence"/>
</dbReference>
<comment type="caution">
    <text evidence="1">The sequence shown here is derived from an EMBL/GenBank/DDBJ whole genome shotgun (WGS) entry which is preliminary data.</text>
</comment>